<dbReference type="VEuPathDB" id="FungiDB:ASPSYDRAFT_25733"/>
<proteinExistence type="predicted"/>
<feature type="compositionally biased region" description="Acidic residues" evidence="1">
    <location>
        <begin position="158"/>
        <end position="167"/>
    </location>
</feature>
<evidence type="ECO:0008006" key="4">
    <source>
        <dbReference type="Google" id="ProtNLM"/>
    </source>
</evidence>
<evidence type="ECO:0000313" key="3">
    <source>
        <dbReference type="Proteomes" id="UP000184356"/>
    </source>
</evidence>
<feature type="compositionally biased region" description="Polar residues" evidence="1">
    <location>
        <begin position="73"/>
        <end position="83"/>
    </location>
</feature>
<feature type="compositionally biased region" description="Basic and acidic residues" evidence="1">
    <location>
        <begin position="42"/>
        <end position="72"/>
    </location>
</feature>
<feature type="compositionally biased region" description="Acidic residues" evidence="1">
    <location>
        <begin position="102"/>
        <end position="114"/>
    </location>
</feature>
<keyword evidence="3" id="KW-1185">Reference proteome</keyword>
<dbReference type="OrthoDB" id="4232400at2759"/>
<dbReference type="STRING" id="1036612.A0A1L9TW70"/>
<reference evidence="3" key="1">
    <citation type="journal article" date="2017" name="Genome Biol.">
        <title>Comparative genomics reveals high biological diversity and specific adaptations in the industrially and medically important fungal genus Aspergillus.</title>
        <authorList>
            <person name="de Vries R.P."/>
            <person name="Riley R."/>
            <person name="Wiebenga A."/>
            <person name="Aguilar-Osorio G."/>
            <person name="Amillis S."/>
            <person name="Uchima C.A."/>
            <person name="Anderluh G."/>
            <person name="Asadollahi M."/>
            <person name="Askin M."/>
            <person name="Barry K."/>
            <person name="Battaglia E."/>
            <person name="Bayram O."/>
            <person name="Benocci T."/>
            <person name="Braus-Stromeyer S.A."/>
            <person name="Caldana C."/>
            <person name="Canovas D."/>
            <person name="Cerqueira G.C."/>
            <person name="Chen F."/>
            <person name="Chen W."/>
            <person name="Choi C."/>
            <person name="Clum A."/>
            <person name="Dos Santos R.A."/>
            <person name="Damasio A.R."/>
            <person name="Diallinas G."/>
            <person name="Emri T."/>
            <person name="Fekete E."/>
            <person name="Flipphi M."/>
            <person name="Freyberg S."/>
            <person name="Gallo A."/>
            <person name="Gournas C."/>
            <person name="Habgood R."/>
            <person name="Hainaut M."/>
            <person name="Harispe M.L."/>
            <person name="Henrissat B."/>
            <person name="Hilden K.S."/>
            <person name="Hope R."/>
            <person name="Hossain A."/>
            <person name="Karabika E."/>
            <person name="Karaffa L."/>
            <person name="Karanyi Z."/>
            <person name="Krasevec N."/>
            <person name="Kuo A."/>
            <person name="Kusch H."/>
            <person name="LaButti K."/>
            <person name="Lagendijk E.L."/>
            <person name="Lapidus A."/>
            <person name="Levasseur A."/>
            <person name="Lindquist E."/>
            <person name="Lipzen A."/>
            <person name="Logrieco A.F."/>
            <person name="MacCabe A."/>
            <person name="Maekelae M.R."/>
            <person name="Malavazi I."/>
            <person name="Melin P."/>
            <person name="Meyer V."/>
            <person name="Mielnichuk N."/>
            <person name="Miskei M."/>
            <person name="Molnar A.P."/>
            <person name="Mule G."/>
            <person name="Ngan C.Y."/>
            <person name="Orejas M."/>
            <person name="Orosz E."/>
            <person name="Ouedraogo J.P."/>
            <person name="Overkamp K.M."/>
            <person name="Park H.-S."/>
            <person name="Perrone G."/>
            <person name="Piumi F."/>
            <person name="Punt P.J."/>
            <person name="Ram A.F."/>
            <person name="Ramon A."/>
            <person name="Rauscher S."/>
            <person name="Record E."/>
            <person name="Riano-Pachon D.M."/>
            <person name="Robert V."/>
            <person name="Roehrig J."/>
            <person name="Ruller R."/>
            <person name="Salamov A."/>
            <person name="Salih N.S."/>
            <person name="Samson R.A."/>
            <person name="Sandor E."/>
            <person name="Sanguinetti M."/>
            <person name="Schuetze T."/>
            <person name="Sepcic K."/>
            <person name="Shelest E."/>
            <person name="Sherlock G."/>
            <person name="Sophianopoulou V."/>
            <person name="Squina F.M."/>
            <person name="Sun H."/>
            <person name="Susca A."/>
            <person name="Todd R.B."/>
            <person name="Tsang A."/>
            <person name="Unkles S.E."/>
            <person name="van de Wiele N."/>
            <person name="van Rossen-Uffink D."/>
            <person name="Oliveira J.V."/>
            <person name="Vesth T.C."/>
            <person name="Visser J."/>
            <person name="Yu J.-H."/>
            <person name="Zhou M."/>
            <person name="Andersen M.R."/>
            <person name="Archer D.B."/>
            <person name="Baker S.E."/>
            <person name="Benoit I."/>
            <person name="Brakhage A.A."/>
            <person name="Braus G.H."/>
            <person name="Fischer R."/>
            <person name="Frisvad J.C."/>
            <person name="Goldman G.H."/>
            <person name="Houbraken J."/>
            <person name="Oakley B."/>
            <person name="Pocsi I."/>
            <person name="Scazzocchio C."/>
            <person name="Seiboth B."/>
            <person name="vanKuyk P.A."/>
            <person name="Wortman J."/>
            <person name="Dyer P.S."/>
            <person name="Grigoriev I.V."/>
        </authorList>
    </citation>
    <scope>NUCLEOTIDE SEQUENCE [LARGE SCALE GENOMIC DNA]</scope>
    <source>
        <strain evidence="3">CBS 593.65</strain>
    </source>
</reference>
<dbReference type="RefSeq" id="XP_040707487.1">
    <property type="nucleotide sequence ID" value="XM_040844198.1"/>
</dbReference>
<feature type="compositionally biased region" description="Polar residues" evidence="1">
    <location>
        <begin position="1"/>
        <end position="10"/>
    </location>
</feature>
<dbReference type="EMBL" id="KV878582">
    <property type="protein sequence ID" value="OJJ63681.1"/>
    <property type="molecule type" value="Genomic_DNA"/>
</dbReference>
<evidence type="ECO:0000256" key="1">
    <source>
        <dbReference type="SAM" id="MobiDB-lite"/>
    </source>
</evidence>
<gene>
    <name evidence="2" type="ORF">ASPSYDRAFT_25733</name>
</gene>
<dbReference type="Proteomes" id="UP000184356">
    <property type="component" value="Unassembled WGS sequence"/>
</dbReference>
<dbReference type="GeneID" id="63760271"/>
<organism evidence="2 3">
    <name type="scientific">Aspergillus sydowii CBS 593.65</name>
    <dbReference type="NCBI Taxonomy" id="1036612"/>
    <lineage>
        <taxon>Eukaryota</taxon>
        <taxon>Fungi</taxon>
        <taxon>Dikarya</taxon>
        <taxon>Ascomycota</taxon>
        <taxon>Pezizomycotina</taxon>
        <taxon>Eurotiomycetes</taxon>
        <taxon>Eurotiomycetidae</taxon>
        <taxon>Eurotiales</taxon>
        <taxon>Aspergillaceae</taxon>
        <taxon>Aspergillus</taxon>
        <taxon>Aspergillus subgen. Nidulantes</taxon>
    </lineage>
</organism>
<feature type="region of interest" description="Disordered" evidence="1">
    <location>
        <begin position="42"/>
        <end position="174"/>
    </location>
</feature>
<feature type="region of interest" description="Disordered" evidence="1">
    <location>
        <begin position="1"/>
        <end position="25"/>
    </location>
</feature>
<name>A0A1L9TW70_9EURO</name>
<accession>A0A1L9TW70</accession>
<protein>
    <recommendedName>
        <fullName evidence="4">Transcription factor Iwr1 domain-containing protein</fullName>
    </recommendedName>
</protein>
<sequence length="174" mass="19552">MSSQNTTNPSSFPPEEKSQYQVLKEGGFDSFQHFMQSHGLKMHDDDDVQHAKEILSRYEEYDRTSTHNRPSENDNPSSINQTYGSDSDSGSSRGVPIGFIEVVEDDEDDSDDESGCPVDGPYTSHFEWGVDEPEFEGYPVFSDEEDGYNSDQDGYGDGPDDDDDMDCADDREGW</sequence>
<evidence type="ECO:0000313" key="2">
    <source>
        <dbReference type="EMBL" id="OJJ63681.1"/>
    </source>
</evidence>
<dbReference type="AlphaFoldDB" id="A0A1L9TW70"/>